<name>X0TAP7_9ZZZZ</name>
<proteinExistence type="predicted"/>
<dbReference type="AlphaFoldDB" id="X0TAP7"/>
<feature type="non-terminal residue" evidence="1">
    <location>
        <position position="347"/>
    </location>
</feature>
<evidence type="ECO:0000313" key="1">
    <source>
        <dbReference type="EMBL" id="GAF84396.1"/>
    </source>
</evidence>
<reference evidence="1" key="1">
    <citation type="journal article" date="2014" name="Front. Microbiol.">
        <title>High frequency of phylogenetically diverse reductive dehalogenase-homologous genes in deep subseafloor sedimentary metagenomes.</title>
        <authorList>
            <person name="Kawai M."/>
            <person name="Futagami T."/>
            <person name="Toyoda A."/>
            <person name="Takaki Y."/>
            <person name="Nishi S."/>
            <person name="Hori S."/>
            <person name="Arai W."/>
            <person name="Tsubouchi T."/>
            <person name="Morono Y."/>
            <person name="Uchiyama I."/>
            <person name="Ito T."/>
            <person name="Fujiyama A."/>
            <person name="Inagaki F."/>
            <person name="Takami H."/>
        </authorList>
    </citation>
    <scope>NUCLEOTIDE SEQUENCE</scope>
    <source>
        <strain evidence="1">Expedition CK06-06</strain>
    </source>
</reference>
<gene>
    <name evidence="1" type="ORF">S01H1_06941</name>
</gene>
<protein>
    <submittedName>
        <fullName evidence="1">Uncharacterized protein</fullName>
    </submittedName>
</protein>
<accession>X0TAP7</accession>
<organism evidence="1">
    <name type="scientific">marine sediment metagenome</name>
    <dbReference type="NCBI Taxonomy" id="412755"/>
    <lineage>
        <taxon>unclassified sequences</taxon>
        <taxon>metagenomes</taxon>
        <taxon>ecological metagenomes</taxon>
    </lineage>
</organism>
<dbReference type="EMBL" id="BARS01003579">
    <property type="protein sequence ID" value="GAF84396.1"/>
    <property type="molecule type" value="Genomic_DNA"/>
</dbReference>
<sequence>MDSKAYKYLITNILQNSSKLSDSLPIQFKSYDIALSNENFKAVAYFLSQLIPESENHDSEKLVSPSILNESDSNFLSILFHTAHQKFAQVLGSNQRIDKLSFKRNGTELLTFLCHSVSPKWIPIFSEIDALSFAMSCFLLEACMNVGWCPNAFENRAKRAAHIYFSHLKKSLYNANDAERSTILGYLQSTWLCAQKTEGIQDRTLEWENNNLIHQYSWEIAAEDTANRINCTMYRFIHPSFFLIIPKYRNRIPHPFRDLTHEGEIGFTLFSDGKPITPIELIDSTPIDRPKFKGVKLTYNCRTSTENHINWIVAIQIFKSTVYRIDVIKPLNETCIISNAELRLENN</sequence>
<comment type="caution">
    <text evidence="1">The sequence shown here is derived from an EMBL/GenBank/DDBJ whole genome shotgun (WGS) entry which is preliminary data.</text>
</comment>